<dbReference type="OrthoDB" id="127676at2"/>
<organism evidence="2 3">
    <name type="scientific">Desulfuromusa kysingii</name>
    <dbReference type="NCBI Taxonomy" id="37625"/>
    <lineage>
        <taxon>Bacteria</taxon>
        <taxon>Pseudomonadati</taxon>
        <taxon>Thermodesulfobacteriota</taxon>
        <taxon>Desulfuromonadia</taxon>
        <taxon>Desulfuromonadales</taxon>
        <taxon>Geopsychrobacteraceae</taxon>
        <taxon>Desulfuromusa</taxon>
    </lineage>
</organism>
<evidence type="ECO:0000313" key="2">
    <source>
        <dbReference type="EMBL" id="SEA27959.1"/>
    </source>
</evidence>
<sequence length="308" mass="34738">MLKIGSNISEVRIDGKLEHLRRDLDAFQEFGLTAAEIGVHGTDVIRHGKLDSGRLLAIQTILNQYPFAYSVHAPNPLNLMDEEDFDLHVDVMRSSLEFTQAIGAEIMVYHPGRFQAEESFGPLGKVVRPEDQCQRLLDLEAEIILSFASEFPDQVIAMENARPYRYHSPYCYAETISALKEQVERINRKNVAITLDFGHLHMASKFYGFEEVAAVTQIAGLIRHCHVHDNFGGSVYHTDKQQTHQIPLGKGDSHMPIGWGDIDFDELFSCFMRHYQGLLITELRGRYFESTGESATTLLGIAERAQAA</sequence>
<dbReference type="GO" id="GO:0016853">
    <property type="term" value="F:isomerase activity"/>
    <property type="evidence" value="ECO:0007669"/>
    <property type="project" value="UniProtKB-KW"/>
</dbReference>
<keyword evidence="3" id="KW-1185">Reference proteome</keyword>
<feature type="domain" description="Xylose isomerase-like TIM barrel" evidence="1">
    <location>
        <begin position="25"/>
        <end position="287"/>
    </location>
</feature>
<evidence type="ECO:0000313" key="3">
    <source>
        <dbReference type="Proteomes" id="UP000199409"/>
    </source>
</evidence>
<dbReference type="Proteomes" id="UP000199409">
    <property type="component" value="Unassembled WGS sequence"/>
</dbReference>
<dbReference type="InterPro" id="IPR013022">
    <property type="entry name" value="Xyl_isomerase-like_TIM-brl"/>
</dbReference>
<dbReference type="AlphaFoldDB" id="A0A1H3ZW95"/>
<dbReference type="InterPro" id="IPR036237">
    <property type="entry name" value="Xyl_isomerase-like_sf"/>
</dbReference>
<dbReference type="SUPFAM" id="SSF51658">
    <property type="entry name" value="Xylose isomerase-like"/>
    <property type="match status" value="1"/>
</dbReference>
<proteinExistence type="predicted"/>
<name>A0A1H3ZW95_9BACT</name>
<gene>
    <name evidence="2" type="ORF">SAMN05660420_01703</name>
</gene>
<reference evidence="2 3" key="1">
    <citation type="submission" date="2016-10" db="EMBL/GenBank/DDBJ databases">
        <authorList>
            <person name="de Groot N.N."/>
        </authorList>
    </citation>
    <scope>NUCLEOTIDE SEQUENCE [LARGE SCALE GENOMIC DNA]</scope>
    <source>
        <strain evidence="2 3">DSM 7343</strain>
    </source>
</reference>
<dbReference type="PANTHER" id="PTHR12110">
    <property type="entry name" value="HYDROXYPYRUVATE ISOMERASE"/>
    <property type="match status" value="1"/>
</dbReference>
<keyword evidence="2" id="KW-0413">Isomerase</keyword>
<evidence type="ECO:0000259" key="1">
    <source>
        <dbReference type="Pfam" id="PF01261"/>
    </source>
</evidence>
<protein>
    <submittedName>
        <fullName evidence="2">Sugar phosphate isomerase/epimerase</fullName>
    </submittedName>
</protein>
<dbReference type="EMBL" id="FNQN01000004">
    <property type="protein sequence ID" value="SEA27959.1"/>
    <property type="molecule type" value="Genomic_DNA"/>
</dbReference>
<dbReference type="Gene3D" id="3.20.20.150">
    <property type="entry name" value="Divalent-metal-dependent TIM barrel enzymes"/>
    <property type="match status" value="1"/>
</dbReference>
<accession>A0A1H3ZW95</accession>
<dbReference type="InterPro" id="IPR050312">
    <property type="entry name" value="IolE/XylAMocC-like"/>
</dbReference>
<dbReference type="Pfam" id="PF01261">
    <property type="entry name" value="AP_endonuc_2"/>
    <property type="match status" value="1"/>
</dbReference>
<dbReference type="RefSeq" id="WP_092346756.1">
    <property type="nucleotide sequence ID" value="NZ_FNQN01000004.1"/>
</dbReference>
<dbReference type="STRING" id="37625.SAMN05660420_01703"/>